<dbReference type="AlphaFoldDB" id="A0A0M0LHZ3"/>
<comment type="caution">
    <text evidence="5">The sequence shown here is derived from an EMBL/GenBank/DDBJ whole genome shotgun (WGS) entry which is preliminary data.</text>
</comment>
<dbReference type="PANTHER" id="PTHR43156">
    <property type="entry name" value="STAGE II SPORULATION PROTEIN E-RELATED"/>
    <property type="match status" value="1"/>
</dbReference>
<sequence>MAILIVDDNQVNLFVIEKILKGAGYTDYHSFTSARELFKYLKVSDEHAQLPPADVILMDIMMPEMDGIEACKYLQKIAHLKDIPVIFVTALEDSQKVAEALDVGGVDYITKPINKIELLARLRVALRLKEEKDWHTEQDLKIRNELDLATQVQRTLLSEPIFTDHIHIAASYIPAYKLAGDLYYWHKIDEDRYAVILLDMMGHGISASLVCMFISSVLRDAIRKHTDPESVITELNRWMAYIAKDDSYLHYYFTAIYLVVDTNKKTVTYVNAGHPPGFACVDGKDFITLERGSLAVGFTEHIKVNATTLHYENSIQLLLYTDGVEEALERTGRDPIAYLQNATSQYWNPLASNSPIDMILSKDLQYNQPDDMCTVMICVQS</sequence>
<dbReference type="PROSITE" id="PS51746">
    <property type="entry name" value="PPM_2"/>
    <property type="match status" value="1"/>
</dbReference>
<evidence type="ECO:0000313" key="5">
    <source>
        <dbReference type="EMBL" id="KOO50679.1"/>
    </source>
</evidence>
<dbReference type="SMART" id="SM00448">
    <property type="entry name" value="REC"/>
    <property type="match status" value="1"/>
</dbReference>
<organism evidence="5 6">
    <name type="scientific">Priestia koreensis</name>
    <dbReference type="NCBI Taxonomy" id="284581"/>
    <lineage>
        <taxon>Bacteria</taxon>
        <taxon>Bacillati</taxon>
        <taxon>Bacillota</taxon>
        <taxon>Bacilli</taxon>
        <taxon>Bacillales</taxon>
        <taxon>Bacillaceae</taxon>
        <taxon>Priestia</taxon>
    </lineage>
</organism>
<dbReference type="PATRIC" id="fig|284581.3.peg.827"/>
<accession>A0A0M0LHZ3</accession>
<evidence type="ECO:0000256" key="2">
    <source>
        <dbReference type="PROSITE-ProRule" id="PRU00169"/>
    </source>
</evidence>
<reference evidence="6" key="1">
    <citation type="submission" date="2015-08" db="EMBL/GenBank/DDBJ databases">
        <title>Fjat-14210 dsm16467.</title>
        <authorList>
            <person name="Liu B."/>
            <person name="Wang J."/>
            <person name="Zhu Y."/>
            <person name="Liu G."/>
            <person name="Chen Q."/>
            <person name="Chen Z."/>
            <person name="Lan J."/>
            <person name="Che J."/>
            <person name="Ge C."/>
            <person name="Shi H."/>
            <person name="Pan Z."/>
            <person name="Liu X."/>
        </authorList>
    </citation>
    <scope>NUCLEOTIDE SEQUENCE [LARGE SCALE GENOMIC DNA]</scope>
    <source>
        <strain evidence="6">DSM 16467</strain>
    </source>
</reference>
<evidence type="ECO:0000259" key="4">
    <source>
        <dbReference type="PROSITE" id="PS51746"/>
    </source>
</evidence>
<feature type="domain" description="Response regulatory" evidence="3">
    <location>
        <begin position="2"/>
        <end position="126"/>
    </location>
</feature>
<gene>
    <name evidence="5" type="ORF">AMD01_02750</name>
</gene>
<dbReference type="Gene3D" id="3.60.40.10">
    <property type="entry name" value="PPM-type phosphatase domain"/>
    <property type="match status" value="1"/>
</dbReference>
<dbReference type="SUPFAM" id="SSF81606">
    <property type="entry name" value="PP2C-like"/>
    <property type="match status" value="1"/>
</dbReference>
<dbReference type="InterPro" id="IPR011006">
    <property type="entry name" value="CheY-like_superfamily"/>
</dbReference>
<dbReference type="InterPro" id="IPR052016">
    <property type="entry name" value="Bact_Sigma-Reg"/>
</dbReference>
<dbReference type="InterPro" id="IPR001789">
    <property type="entry name" value="Sig_transdc_resp-reg_receiver"/>
</dbReference>
<dbReference type="RefSeq" id="WP_053399848.1">
    <property type="nucleotide sequence ID" value="NZ_LILC01000002.1"/>
</dbReference>
<dbReference type="Pfam" id="PF00072">
    <property type="entry name" value="Response_reg"/>
    <property type="match status" value="1"/>
</dbReference>
<dbReference type="InterPro" id="IPR001932">
    <property type="entry name" value="PPM-type_phosphatase-like_dom"/>
</dbReference>
<dbReference type="Proteomes" id="UP000037558">
    <property type="component" value="Unassembled WGS sequence"/>
</dbReference>
<dbReference type="SMART" id="SM00331">
    <property type="entry name" value="PP2C_SIG"/>
    <property type="match status" value="1"/>
</dbReference>
<feature type="modified residue" description="4-aspartylphosphate" evidence="2">
    <location>
        <position position="59"/>
    </location>
</feature>
<dbReference type="Pfam" id="PF07228">
    <property type="entry name" value="SpoIIE"/>
    <property type="match status" value="1"/>
</dbReference>
<proteinExistence type="predicted"/>
<name>A0A0M0LHZ3_9BACI</name>
<dbReference type="GO" id="GO:0016791">
    <property type="term" value="F:phosphatase activity"/>
    <property type="evidence" value="ECO:0007669"/>
    <property type="project" value="TreeGrafter"/>
</dbReference>
<keyword evidence="1" id="KW-0378">Hydrolase</keyword>
<evidence type="ECO:0000313" key="6">
    <source>
        <dbReference type="Proteomes" id="UP000037558"/>
    </source>
</evidence>
<dbReference type="SUPFAM" id="SSF52172">
    <property type="entry name" value="CheY-like"/>
    <property type="match status" value="1"/>
</dbReference>
<evidence type="ECO:0000259" key="3">
    <source>
        <dbReference type="PROSITE" id="PS50110"/>
    </source>
</evidence>
<dbReference type="Gene3D" id="3.40.50.2300">
    <property type="match status" value="1"/>
</dbReference>
<evidence type="ECO:0000256" key="1">
    <source>
        <dbReference type="ARBA" id="ARBA00022801"/>
    </source>
</evidence>
<keyword evidence="6" id="KW-1185">Reference proteome</keyword>
<dbReference type="PANTHER" id="PTHR43156:SF14">
    <property type="entry name" value="PHOSPHOSERINE PHOSPHATASE RSBP"/>
    <property type="match status" value="1"/>
</dbReference>
<keyword evidence="2" id="KW-0597">Phosphoprotein</keyword>
<dbReference type="PROSITE" id="PS50110">
    <property type="entry name" value="RESPONSE_REGULATORY"/>
    <property type="match status" value="1"/>
</dbReference>
<dbReference type="STRING" id="284581.AMD01_02750"/>
<dbReference type="InterPro" id="IPR036457">
    <property type="entry name" value="PPM-type-like_dom_sf"/>
</dbReference>
<feature type="domain" description="PPM-type phosphatase" evidence="4">
    <location>
        <begin position="175"/>
        <end position="379"/>
    </location>
</feature>
<dbReference type="EMBL" id="LILC01000002">
    <property type="protein sequence ID" value="KOO50679.1"/>
    <property type="molecule type" value="Genomic_DNA"/>
</dbReference>
<dbReference type="GO" id="GO:0000160">
    <property type="term" value="P:phosphorelay signal transduction system"/>
    <property type="evidence" value="ECO:0007669"/>
    <property type="project" value="InterPro"/>
</dbReference>
<protein>
    <submittedName>
        <fullName evidence="5">Response regulator</fullName>
    </submittedName>
</protein>
<dbReference type="OrthoDB" id="9763484at2"/>